<evidence type="ECO:0000256" key="2">
    <source>
        <dbReference type="ARBA" id="ARBA00022840"/>
    </source>
</evidence>
<dbReference type="PANTHER" id="PTHR42759">
    <property type="entry name" value="MOXR FAMILY PROTEIN"/>
    <property type="match status" value="1"/>
</dbReference>
<dbReference type="InterPro" id="IPR011703">
    <property type="entry name" value="ATPase_AAA-3"/>
</dbReference>
<protein>
    <submittedName>
        <fullName evidence="6">MoxR-like ATPase</fullName>
    </submittedName>
</protein>
<evidence type="ECO:0000313" key="7">
    <source>
        <dbReference type="Proteomes" id="UP000198935"/>
    </source>
</evidence>
<keyword evidence="2" id="KW-0067">ATP-binding</keyword>
<gene>
    <name evidence="6" type="ORF">SAMN05421736_104231</name>
</gene>
<evidence type="ECO:0000259" key="5">
    <source>
        <dbReference type="Pfam" id="PF17863"/>
    </source>
</evidence>
<evidence type="ECO:0000313" key="6">
    <source>
        <dbReference type="EMBL" id="SDY93103.1"/>
    </source>
</evidence>
<evidence type="ECO:0000259" key="4">
    <source>
        <dbReference type="Pfam" id="PF07726"/>
    </source>
</evidence>
<dbReference type="EMBL" id="FNPI01000004">
    <property type="protein sequence ID" value="SDY93103.1"/>
    <property type="molecule type" value="Genomic_DNA"/>
</dbReference>
<evidence type="ECO:0000256" key="3">
    <source>
        <dbReference type="ARBA" id="ARBA00061607"/>
    </source>
</evidence>
<dbReference type="STRING" id="1503961.SAMN05421736_104231"/>
<dbReference type="InterPro" id="IPR041628">
    <property type="entry name" value="ChlI/MoxR_AAA_lid"/>
</dbReference>
<dbReference type="Pfam" id="PF07726">
    <property type="entry name" value="AAA_3"/>
    <property type="match status" value="1"/>
</dbReference>
<comment type="similarity">
    <text evidence="3">Belongs to the MoxR family.</text>
</comment>
<proteinExistence type="inferred from homology"/>
<dbReference type="Proteomes" id="UP000198935">
    <property type="component" value="Unassembled WGS sequence"/>
</dbReference>
<dbReference type="AlphaFoldDB" id="A0A1H3NWM7"/>
<feature type="domain" description="ChlI/MoxR AAA lid" evidence="5">
    <location>
        <begin position="260"/>
        <end position="326"/>
    </location>
</feature>
<sequence length="350" mass="38781">MEEDRGKASTDQVDVAAATTGAERRLEMNVEKINEIMTKVRKNIGKVIVGKENTVDYLLTALIASGHVLLEDVPGTGKTLMAKALSKSLALKFRRIQFTPDLLPSDASGINFFNQKKGEFEFREGPLFANLVLADEINRATPRTQAVLLESMEERQLTIDGTTHPLQQPFLVIATQNPIESQGTFPLPEAQLDRFLLKITLGYPSREEGLEILKRYKGYNPIESLEPVAAAEDIVFAQKEYAKVYVSDDMLSYILDIVERTRMHPDVVLGVSPRGSQALLKSVQAFAILKGRNYVLPDDVKALVKPVLGHRLLLKQMMLAKGNPAEGILDSIVNEMIVPSEEAIVKELQG</sequence>
<dbReference type="PIRSF" id="PIRSF002849">
    <property type="entry name" value="AAA_ATPase_chaperone_MoxR_prd"/>
    <property type="match status" value="1"/>
</dbReference>
<reference evidence="7" key="1">
    <citation type="submission" date="2016-10" db="EMBL/GenBank/DDBJ databases">
        <authorList>
            <person name="Varghese N."/>
            <person name="Submissions S."/>
        </authorList>
    </citation>
    <scope>NUCLEOTIDE SEQUENCE [LARGE SCALE GENOMIC DNA]</scope>
    <source>
        <strain evidence="7">SP</strain>
    </source>
</reference>
<dbReference type="CDD" id="cd00009">
    <property type="entry name" value="AAA"/>
    <property type="match status" value="1"/>
</dbReference>
<dbReference type="InterPro" id="IPR050764">
    <property type="entry name" value="CbbQ/NirQ/NorQ/GpvN"/>
</dbReference>
<feature type="domain" description="ATPase AAA-3" evidence="4">
    <location>
        <begin position="67"/>
        <end position="197"/>
    </location>
</feature>
<dbReference type="SUPFAM" id="SSF52540">
    <property type="entry name" value="P-loop containing nucleoside triphosphate hydrolases"/>
    <property type="match status" value="1"/>
</dbReference>
<keyword evidence="7" id="KW-1185">Reference proteome</keyword>
<organism evidence="6 7">
    <name type="scientific">Evansella caseinilytica</name>
    <dbReference type="NCBI Taxonomy" id="1503961"/>
    <lineage>
        <taxon>Bacteria</taxon>
        <taxon>Bacillati</taxon>
        <taxon>Bacillota</taxon>
        <taxon>Bacilli</taxon>
        <taxon>Bacillales</taxon>
        <taxon>Bacillaceae</taxon>
        <taxon>Evansella</taxon>
    </lineage>
</organism>
<dbReference type="PANTHER" id="PTHR42759:SF5">
    <property type="entry name" value="METHANOL DEHYDROGENASE REGULATOR"/>
    <property type="match status" value="1"/>
</dbReference>
<dbReference type="Gene3D" id="1.10.8.80">
    <property type="entry name" value="Magnesium chelatase subunit I, C-Terminal domain"/>
    <property type="match status" value="1"/>
</dbReference>
<dbReference type="Gene3D" id="3.40.50.300">
    <property type="entry name" value="P-loop containing nucleotide triphosphate hydrolases"/>
    <property type="match status" value="1"/>
</dbReference>
<accession>A0A1H3NWM7</accession>
<name>A0A1H3NWM7_9BACI</name>
<evidence type="ECO:0000256" key="1">
    <source>
        <dbReference type="ARBA" id="ARBA00022741"/>
    </source>
</evidence>
<keyword evidence="1" id="KW-0547">Nucleotide-binding</keyword>
<dbReference type="FunFam" id="3.40.50.300:FF:000640">
    <property type="entry name" value="MoxR family ATPase"/>
    <property type="match status" value="1"/>
</dbReference>
<dbReference type="Pfam" id="PF17863">
    <property type="entry name" value="AAA_lid_2"/>
    <property type="match status" value="1"/>
</dbReference>
<dbReference type="GO" id="GO:0005524">
    <property type="term" value="F:ATP binding"/>
    <property type="evidence" value="ECO:0007669"/>
    <property type="project" value="UniProtKB-KW"/>
</dbReference>
<dbReference type="InterPro" id="IPR027417">
    <property type="entry name" value="P-loop_NTPase"/>
</dbReference>
<dbReference type="GO" id="GO:0016887">
    <property type="term" value="F:ATP hydrolysis activity"/>
    <property type="evidence" value="ECO:0007669"/>
    <property type="project" value="InterPro"/>
</dbReference>